<dbReference type="KEGG" id="plei:Q9312_07885"/>
<dbReference type="RefSeq" id="WP_309204047.1">
    <property type="nucleotide sequence ID" value="NZ_CP133548.1"/>
</dbReference>
<gene>
    <name evidence="1" type="ORF">Q9312_07885</name>
</gene>
<dbReference type="EMBL" id="CP133548">
    <property type="protein sequence ID" value="WMS88827.1"/>
    <property type="molecule type" value="Genomic_DNA"/>
</dbReference>
<dbReference type="AlphaFoldDB" id="A0AA51RWE7"/>
<evidence type="ECO:0000313" key="1">
    <source>
        <dbReference type="EMBL" id="WMS88827.1"/>
    </source>
</evidence>
<protein>
    <submittedName>
        <fullName evidence="1">Uncharacterized protein</fullName>
    </submittedName>
</protein>
<sequence>MNQYWEIWYAGARKGFMLQKLERVFGKKAISILESSGELSGRKINILKFELELSGTDWSHSVLESLAIAEKLNHSWSVSGVTYGEICATGSEEGYEVSDIVYASWKLYKAT</sequence>
<accession>A0AA51RWE7</accession>
<keyword evidence="2" id="KW-1185">Reference proteome</keyword>
<reference evidence="1 2" key="1">
    <citation type="submission" date="2023-08" db="EMBL/GenBank/DDBJ databases">
        <title>Pleionea litopenaei sp. nov., isolated from stomach of juvenile Litopenaeus vannamei.</title>
        <authorList>
            <person name="Rho A.M."/>
            <person name="Hwang C.Y."/>
        </authorList>
    </citation>
    <scope>NUCLEOTIDE SEQUENCE [LARGE SCALE GENOMIC DNA]</scope>
    <source>
        <strain evidence="1 2">HL-JVS1</strain>
    </source>
</reference>
<dbReference type="Proteomes" id="UP001239782">
    <property type="component" value="Chromosome"/>
</dbReference>
<proteinExistence type="predicted"/>
<evidence type="ECO:0000313" key="2">
    <source>
        <dbReference type="Proteomes" id="UP001239782"/>
    </source>
</evidence>
<organism evidence="1 2">
    <name type="scientific">Pleionea litopenaei</name>
    <dbReference type="NCBI Taxonomy" id="3070815"/>
    <lineage>
        <taxon>Bacteria</taxon>
        <taxon>Pseudomonadati</taxon>
        <taxon>Pseudomonadota</taxon>
        <taxon>Gammaproteobacteria</taxon>
        <taxon>Oceanospirillales</taxon>
        <taxon>Pleioneaceae</taxon>
        <taxon>Pleionea</taxon>
    </lineage>
</organism>
<name>A0AA51RWE7_9GAMM</name>